<dbReference type="RefSeq" id="WP_262841837.1">
    <property type="nucleotide sequence ID" value="NZ_JANZYP010000007.1"/>
</dbReference>
<organism evidence="2 3">
    <name type="scientific">Sphaerisporangium corydalis</name>
    <dbReference type="NCBI Taxonomy" id="1441875"/>
    <lineage>
        <taxon>Bacteria</taxon>
        <taxon>Bacillati</taxon>
        <taxon>Actinomycetota</taxon>
        <taxon>Actinomycetes</taxon>
        <taxon>Streptosporangiales</taxon>
        <taxon>Streptosporangiaceae</taxon>
        <taxon>Sphaerisporangium</taxon>
    </lineage>
</organism>
<keyword evidence="1" id="KW-0732">Signal</keyword>
<dbReference type="Proteomes" id="UP001595891">
    <property type="component" value="Unassembled WGS sequence"/>
</dbReference>
<name>A0ABV9E549_9ACTN</name>
<feature type="chain" id="PRO_5046320714" description="Subtilisin inhibitor domain-containing protein" evidence="1">
    <location>
        <begin position="21"/>
        <end position="124"/>
    </location>
</feature>
<evidence type="ECO:0008006" key="4">
    <source>
        <dbReference type="Google" id="ProtNLM"/>
    </source>
</evidence>
<proteinExistence type="predicted"/>
<evidence type="ECO:0000313" key="3">
    <source>
        <dbReference type="Proteomes" id="UP001595891"/>
    </source>
</evidence>
<gene>
    <name evidence="2" type="ORF">ACFO8L_00510</name>
</gene>
<evidence type="ECO:0000256" key="1">
    <source>
        <dbReference type="SAM" id="SignalP"/>
    </source>
</evidence>
<comment type="caution">
    <text evidence="2">The sequence shown here is derived from an EMBL/GenBank/DDBJ whole genome shotgun (WGS) entry which is preliminary data.</text>
</comment>
<sequence length="124" mass="13344">MMKSMAVVAFAVMALFGTMAAGGPVEPPTPASHGARTVSQDQFQVLTDQCKYVKATRAQSDCRAAVERDYKIGEADATLDCRTYSGVSVCGVLNLSETQKRCAEDSVAQGLTYRRAEVECYAFS</sequence>
<feature type="signal peptide" evidence="1">
    <location>
        <begin position="1"/>
        <end position="20"/>
    </location>
</feature>
<protein>
    <recommendedName>
        <fullName evidence="4">Subtilisin inhibitor domain-containing protein</fullName>
    </recommendedName>
</protein>
<accession>A0ABV9E549</accession>
<keyword evidence="3" id="KW-1185">Reference proteome</keyword>
<reference evidence="3" key="1">
    <citation type="journal article" date="2019" name="Int. J. Syst. Evol. Microbiol.">
        <title>The Global Catalogue of Microorganisms (GCM) 10K type strain sequencing project: providing services to taxonomists for standard genome sequencing and annotation.</title>
        <authorList>
            <consortium name="The Broad Institute Genomics Platform"/>
            <consortium name="The Broad Institute Genome Sequencing Center for Infectious Disease"/>
            <person name="Wu L."/>
            <person name="Ma J."/>
        </authorList>
    </citation>
    <scope>NUCLEOTIDE SEQUENCE [LARGE SCALE GENOMIC DNA]</scope>
    <source>
        <strain evidence="3">CCUG 49560</strain>
    </source>
</reference>
<evidence type="ECO:0000313" key="2">
    <source>
        <dbReference type="EMBL" id="MFC4584532.1"/>
    </source>
</evidence>
<dbReference type="EMBL" id="JBHSFN010000001">
    <property type="protein sequence ID" value="MFC4584532.1"/>
    <property type="molecule type" value="Genomic_DNA"/>
</dbReference>